<feature type="domain" description="Protein kinase" evidence="2">
    <location>
        <begin position="24"/>
        <end position="143"/>
    </location>
</feature>
<dbReference type="GO" id="GO:0004672">
    <property type="term" value="F:protein kinase activity"/>
    <property type="evidence" value="ECO:0007669"/>
    <property type="project" value="InterPro"/>
</dbReference>
<dbReference type="Gene3D" id="3.30.200.20">
    <property type="entry name" value="Phosphorylase Kinase, domain 1"/>
    <property type="match status" value="1"/>
</dbReference>
<dbReference type="PROSITE" id="PS50011">
    <property type="entry name" value="PROTEIN_KINASE_DOM"/>
    <property type="match status" value="1"/>
</dbReference>
<evidence type="ECO:0000256" key="1">
    <source>
        <dbReference type="PROSITE-ProRule" id="PRU10141"/>
    </source>
</evidence>
<dbReference type="SUPFAM" id="SSF56112">
    <property type="entry name" value="Protein kinase-like (PK-like)"/>
    <property type="match status" value="1"/>
</dbReference>
<dbReference type="AlphaFoldDB" id="A0A177B289"/>
<keyword evidence="1" id="KW-0547">Nucleotide-binding</keyword>
<organism evidence="3 4">
    <name type="scientific">Intoshia linei</name>
    <dbReference type="NCBI Taxonomy" id="1819745"/>
    <lineage>
        <taxon>Eukaryota</taxon>
        <taxon>Metazoa</taxon>
        <taxon>Spiralia</taxon>
        <taxon>Lophotrochozoa</taxon>
        <taxon>Mesozoa</taxon>
        <taxon>Orthonectida</taxon>
        <taxon>Rhopaluridae</taxon>
        <taxon>Intoshia</taxon>
    </lineage>
</organism>
<dbReference type="PROSITE" id="PS00107">
    <property type="entry name" value="PROTEIN_KINASE_ATP"/>
    <property type="match status" value="1"/>
</dbReference>
<dbReference type="InterPro" id="IPR000719">
    <property type="entry name" value="Prot_kinase_dom"/>
</dbReference>
<comment type="caution">
    <text evidence="3">The sequence shown here is derived from an EMBL/GenBank/DDBJ whole genome shotgun (WGS) entry which is preliminary data.</text>
</comment>
<dbReference type="GO" id="GO:0005524">
    <property type="term" value="F:ATP binding"/>
    <property type="evidence" value="ECO:0007669"/>
    <property type="project" value="UniProtKB-UniRule"/>
</dbReference>
<reference evidence="3 4" key="1">
    <citation type="submission" date="2016-04" db="EMBL/GenBank/DDBJ databases">
        <title>The genome of Intoshia linei affirms orthonectids as highly simplified spiralians.</title>
        <authorList>
            <person name="Mikhailov K.V."/>
            <person name="Slusarev G.S."/>
            <person name="Nikitin M.A."/>
            <person name="Logacheva M.D."/>
            <person name="Penin A."/>
            <person name="Aleoshin V."/>
            <person name="Panchin Y.V."/>
        </authorList>
    </citation>
    <scope>NUCLEOTIDE SEQUENCE [LARGE SCALE GENOMIC DNA]</scope>
    <source>
        <strain evidence="3">Intl2013</strain>
        <tissue evidence="3">Whole animal</tissue>
    </source>
</reference>
<dbReference type="EMBL" id="LWCA01000454">
    <property type="protein sequence ID" value="OAF68389.1"/>
    <property type="molecule type" value="Genomic_DNA"/>
</dbReference>
<protein>
    <recommendedName>
        <fullName evidence="2">Protein kinase domain-containing protein</fullName>
    </recommendedName>
</protein>
<evidence type="ECO:0000313" key="4">
    <source>
        <dbReference type="Proteomes" id="UP000078046"/>
    </source>
</evidence>
<dbReference type="InterPro" id="IPR050235">
    <property type="entry name" value="CK1_Ser-Thr_kinase"/>
</dbReference>
<keyword evidence="4" id="KW-1185">Reference proteome</keyword>
<dbReference type="Proteomes" id="UP000078046">
    <property type="component" value="Unassembled WGS sequence"/>
</dbReference>
<keyword evidence="1" id="KW-0067">ATP-binding</keyword>
<feature type="binding site" evidence="1">
    <location>
        <position position="53"/>
    </location>
    <ligand>
        <name>ATP</name>
        <dbReference type="ChEBI" id="CHEBI:30616"/>
    </ligand>
</feature>
<evidence type="ECO:0000313" key="3">
    <source>
        <dbReference type="EMBL" id="OAF68389.1"/>
    </source>
</evidence>
<gene>
    <name evidence="3" type="ORF">A3Q56_03824</name>
</gene>
<dbReference type="OrthoDB" id="5800476at2759"/>
<dbReference type="Pfam" id="PF00069">
    <property type="entry name" value="Pkinase"/>
    <property type="match status" value="1"/>
</dbReference>
<name>A0A177B289_9BILA</name>
<accession>A0A177B289</accession>
<dbReference type="Gene3D" id="1.10.510.10">
    <property type="entry name" value="Transferase(Phosphotransferase) domain 1"/>
    <property type="match status" value="1"/>
</dbReference>
<proteinExistence type="predicted"/>
<dbReference type="InterPro" id="IPR017441">
    <property type="entry name" value="Protein_kinase_ATP_BS"/>
</dbReference>
<evidence type="ECO:0000259" key="2">
    <source>
        <dbReference type="PROSITE" id="PS50011"/>
    </source>
</evidence>
<sequence length="143" mass="16585">MTTNTSHSAGTSIWDMLVGDKNQYRLIRKIGGGSFGDIYLAVHIETRDEVAVKLESQKARHPQLLYESRIYRILQPGIGIPTFKWFGLYKKEYNILIMELLGPSLEDLFHFCSRQFSLKTVLMLTDQMIARVEHVHSKHIIHR</sequence>
<dbReference type="PANTHER" id="PTHR11909">
    <property type="entry name" value="CASEIN KINASE-RELATED"/>
    <property type="match status" value="1"/>
</dbReference>
<dbReference type="InterPro" id="IPR011009">
    <property type="entry name" value="Kinase-like_dom_sf"/>
</dbReference>